<feature type="transmembrane region" description="Helical" evidence="2">
    <location>
        <begin position="779"/>
        <end position="799"/>
    </location>
</feature>
<keyword evidence="2" id="KW-1133">Transmembrane helix</keyword>
<keyword evidence="2" id="KW-0812">Transmembrane</keyword>
<feature type="region of interest" description="Disordered" evidence="1">
    <location>
        <begin position="363"/>
        <end position="382"/>
    </location>
</feature>
<dbReference type="AlphaFoldDB" id="A0AA88U3W6"/>
<feature type="transmembrane region" description="Helical" evidence="2">
    <location>
        <begin position="709"/>
        <end position="730"/>
    </location>
</feature>
<evidence type="ECO:0000313" key="3">
    <source>
        <dbReference type="EMBL" id="KAK2970244.1"/>
    </source>
</evidence>
<feature type="transmembrane region" description="Helical" evidence="2">
    <location>
        <begin position="242"/>
        <end position="274"/>
    </location>
</feature>
<sequence>MALVVYWYDFICFGIVGISCLGALYVLWRREGAGKSSDRTVYESLLVERPDADGYVGVTPRGHVSSSQLWTSCWRGLHPAWLFGLRFASFVIMSGFLAWDIKSYDTSIFLYYTEWTFALVVVYFAIGTIVSAHGCVLYYTKKPPYDNGEREEFSKRDLEESISSDAVTSKVKEWRGTIKLQSHYNQEAIRERAGFWGYLMQTAYQTCAGAVILTDIVFWGIIVPFLSNAHLELNMPFPWFRLAYFVLWSCCYVTFQYFCLAVVHIPCYGLYYLVVRAKNSILPRLFPRAFVREQPKRDGGEKQGKSTPISLIVIGATTIAAKCRGFFRYEPLSSAILALVSILSLQDREVLAYMITRSIKSTNPTTVSDKKKKTQKKSGMPHKPSVFDCECFDCYTSYWFRWDSSPNHELIHQAIEAFEDHLSNDEFADTTSPDGKPGAAAVSQPENNVIEVASAEEDARETSEDAAEEVALVKEEAAVVARCGAAVSGHKGLPRKVLPDALGLFNPRMESTGDAVGLEYWLRWQVPVCALLMVIPSIVSVMVIKRVDKVPLKSSDLWMPCWRNLSPLWLLFYRAFALVAMDFVLHQTAAAFGPVVFFFYTQWTFVLVMVYFVLGTIISAHGCWMYFKQPFAQDGERSKFLKRDSEKNESESTTASKEKEKQRQFDQLAGFWGNLMQSIYHACAGAVMLTDVVFWCLLLPFMLGETFRLTLLIGCMHSLNAVFLLGDSALNSLPFPWHGLTYFVLWSFAYVVFQWVVHACGVTWWPYPFLELSTPWAPLWYFGLALVHLPCYGLYVLIIKAKGSMFSRMFPRAFVRRWVEGGEDGEGGVGGLVVAEVDAIVVGDMEAVVVVAEVDAIAVEDGEVASNGNGERWGGYRLWQWRKTGKRKKIGS</sequence>
<organism evidence="3 4">
    <name type="scientific">Escallonia rubra</name>
    <dbReference type="NCBI Taxonomy" id="112253"/>
    <lineage>
        <taxon>Eukaryota</taxon>
        <taxon>Viridiplantae</taxon>
        <taxon>Streptophyta</taxon>
        <taxon>Embryophyta</taxon>
        <taxon>Tracheophyta</taxon>
        <taxon>Spermatophyta</taxon>
        <taxon>Magnoliopsida</taxon>
        <taxon>eudicotyledons</taxon>
        <taxon>Gunneridae</taxon>
        <taxon>Pentapetalae</taxon>
        <taxon>asterids</taxon>
        <taxon>campanulids</taxon>
        <taxon>Escalloniales</taxon>
        <taxon>Escalloniaceae</taxon>
        <taxon>Escallonia</taxon>
    </lineage>
</organism>
<feature type="transmembrane region" description="Helical" evidence="2">
    <location>
        <begin position="565"/>
        <end position="585"/>
    </location>
</feature>
<protein>
    <submittedName>
        <fullName evidence="3">Uncharacterized protein</fullName>
    </submittedName>
</protein>
<comment type="caution">
    <text evidence="3">The sequence shown here is derived from an EMBL/GenBank/DDBJ whole genome shotgun (WGS) entry which is preliminary data.</text>
</comment>
<feature type="transmembrane region" description="Helical" evidence="2">
    <location>
        <begin position="119"/>
        <end position="140"/>
    </location>
</feature>
<feature type="transmembrane region" description="Helical" evidence="2">
    <location>
        <begin position="6"/>
        <end position="28"/>
    </location>
</feature>
<feature type="region of interest" description="Disordered" evidence="1">
    <location>
        <begin position="639"/>
        <end position="661"/>
    </location>
</feature>
<reference evidence="3" key="1">
    <citation type="submission" date="2022-12" db="EMBL/GenBank/DDBJ databases">
        <title>Draft genome assemblies for two species of Escallonia (Escalloniales).</title>
        <authorList>
            <person name="Chanderbali A."/>
            <person name="Dervinis C."/>
            <person name="Anghel I."/>
            <person name="Soltis D."/>
            <person name="Soltis P."/>
            <person name="Zapata F."/>
        </authorList>
    </citation>
    <scope>NUCLEOTIDE SEQUENCE</scope>
    <source>
        <strain evidence="3">UCBG92.1500</strain>
        <tissue evidence="3">Leaf</tissue>
    </source>
</reference>
<evidence type="ECO:0000313" key="4">
    <source>
        <dbReference type="Proteomes" id="UP001187471"/>
    </source>
</evidence>
<feature type="transmembrane region" description="Helical" evidence="2">
    <location>
        <begin position="202"/>
        <end position="222"/>
    </location>
</feature>
<accession>A0AA88U3W6</accession>
<feature type="transmembrane region" description="Helical" evidence="2">
    <location>
        <begin position="80"/>
        <end position="99"/>
    </location>
</feature>
<dbReference type="PANTHER" id="PTHR12242:SF38">
    <property type="entry name" value="TRANSMEMBRANE PROTEIN"/>
    <property type="match status" value="1"/>
</dbReference>
<gene>
    <name evidence="3" type="ORF">RJ640_021680</name>
</gene>
<evidence type="ECO:0000256" key="2">
    <source>
        <dbReference type="SAM" id="Phobius"/>
    </source>
</evidence>
<dbReference type="Proteomes" id="UP001187471">
    <property type="component" value="Unassembled WGS sequence"/>
</dbReference>
<proteinExistence type="predicted"/>
<feature type="transmembrane region" description="Helical" evidence="2">
    <location>
        <begin position="605"/>
        <end position="627"/>
    </location>
</feature>
<keyword evidence="2" id="KW-0472">Membrane</keyword>
<keyword evidence="4" id="KW-1185">Reference proteome</keyword>
<dbReference type="PANTHER" id="PTHR12242">
    <property type="entry name" value="OS02G0130600 PROTEIN-RELATED"/>
    <property type="match status" value="1"/>
</dbReference>
<feature type="non-terminal residue" evidence="3">
    <location>
        <position position="1"/>
    </location>
</feature>
<name>A0AA88U3W6_9ASTE</name>
<dbReference type="GO" id="GO:0016020">
    <property type="term" value="C:membrane"/>
    <property type="evidence" value="ECO:0007669"/>
    <property type="project" value="TreeGrafter"/>
</dbReference>
<feature type="compositionally biased region" description="Basic residues" evidence="1">
    <location>
        <begin position="370"/>
        <end position="380"/>
    </location>
</feature>
<feature type="transmembrane region" description="Helical" evidence="2">
    <location>
        <begin position="742"/>
        <end position="767"/>
    </location>
</feature>
<evidence type="ECO:0000256" key="1">
    <source>
        <dbReference type="SAM" id="MobiDB-lite"/>
    </source>
</evidence>
<feature type="transmembrane region" description="Helical" evidence="2">
    <location>
        <begin position="679"/>
        <end position="703"/>
    </location>
</feature>
<dbReference type="EMBL" id="JAVXUO010002744">
    <property type="protein sequence ID" value="KAK2970244.1"/>
    <property type="molecule type" value="Genomic_DNA"/>
</dbReference>
<feature type="region of interest" description="Disordered" evidence="1">
    <location>
        <begin position="427"/>
        <end position="446"/>
    </location>
</feature>